<organism evidence="2 3">
    <name type="scientific">Sorangium cellulosum</name>
    <name type="common">Polyangium cellulosum</name>
    <dbReference type="NCBI Taxonomy" id="56"/>
    <lineage>
        <taxon>Bacteria</taxon>
        <taxon>Pseudomonadati</taxon>
        <taxon>Myxococcota</taxon>
        <taxon>Polyangia</taxon>
        <taxon>Polyangiales</taxon>
        <taxon>Polyangiaceae</taxon>
        <taxon>Sorangium</taxon>
    </lineage>
</organism>
<keyword evidence="1" id="KW-0732">Signal</keyword>
<feature type="chain" id="PRO_5007565385" description="Secreted protein" evidence="1">
    <location>
        <begin position="22"/>
        <end position="264"/>
    </location>
</feature>
<comment type="caution">
    <text evidence="2">The sequence shown here is derived from an EMBL/GenBank/DDBJ whole genome shotgun (WGS) entry which is preliminary data.</text>
</comment>
<dbReference type="AlphaFoldDB" id="A0A150NYV9"/>
<proteinExistence type="predicted"/>
<evidence type="ECO:0000313" key="2">
    <source>
        <dbReference type="EMBL" id="KYF47190.1"/>
    </source>
</evidence>
<protein>
    <recommendedName>
        <fullName evidence="4">Secreted protein</fullName>
    </recommendedName>
</protein>
<reference evidence="2 3" key="1">
    <citation type="submission" date="2014-02" db="EMBL/GenBank/DDBJ databases">
        <title>The small core and large imbalanced accessory genome model reveals a collaborative survival strategy of Sorangium cellulosum strains in nature.</title>
        <authorList>
            <person name="Han K."/>
            <person name="Peng R."/>
            <person name="Blom J."/>
            <person name="Li Y.-Z."/>
        </authorList>
    </citation>
    <scope>NUCLEOTIDE SEQUENCE [LARGE SCALE GENOMIC DNA]</scope>
    <source>
        <strain evidence="2 3">So0157-25</strain>
    </source>
</reference>
<evidence type="ECO:0008006" key="4">
    <source>
        <dbReference type="Google" id="ProtNLM"/>
    </source>
</evidence>
<gene>
    <name evidence="2" type="ORF">BE08_05320</name>
</gene>
<dbReference type="EMBL" id="JELY01003656">
    <property type="protein sequence ID" value="KYF47190.1"/>
    <property type="molecule type" value="Genomic_DNA"/>
</dbReference>
<evidence type="ECO:0000256" key="1">
    <source>
        <dbReference type="SAM" id="SignalP"/>
    </source>
</evidence>
<evidence type="ECO:0000313" key="3">
    <source>
        <dbReference type="Proteomes" id="UP000075420"/>
    </source>
</evidence>
<sequence length="264" mass="27845">MRNRIGLAISILGLVSVGLPACVGDAEPLEEHVDATAQEVFTRNAFTRNALKANALTTDRLATGALTGSPLTNEGVARSSDVMNALRDPLAREFLTYVAGCALPAGQSVQVSLDGEPHEFNGDIGLAPEWGRAHGQCNTDCQGWVSACMLARVNHLGESLPISMRGKDKALDVEPGEQESFPHREGAYFGDLFAPEPLRFACKSPGSTLISRVCGGTGVDASGCIVDVLGECDDLCGRPTSDGVFRNCRGGGRTIPATVTIFRQ</sequence>
<feature type="signal peptide" evidence="1">
    <location>
        <begin position="1"/>
        <end position="21"/>
    </location>
</feature>
<name>A0A150NYV9_SORCE</name>
<accession>A0A150NYV9</accession>
<dbReference type="Proteomes" id="UP000075420">
    <property type="component" value="Unassembled WGS sequence"/>
</dbReference>